<reference evidence="1 2" key="1">
    <citation type="submission" date="2018-07" db="EMBL/GenBank/DDBJ databases">
        <title>Genome sequencing of Runella.</title>
        <authorList>
            <person name="Baek M.-G."/>
            <person name="Yi H."/>
        </authorList>
    </citation>
    <scope>NUCLEOTIDE SEQUENCE [LARGE SCALE GENOMIC DNA]</scope>
    <source>
        <strain evidence="1 2">HYN0085</strain>
        <plasmid evidence="1 2">unnamed2</plasmid>
    </source>
</reference>
<geneLocation type="plasmid" evidence="1 2">
    <name>unnamed2</name>
</geneLocation>
<name>A0A344TT94_9BACT</name>
<dbReference type="KEGG" id="run:DR864_28795"/>
<dbReference type="EMBL" id="CP030852">
    <property type="protein sequence ID" value="AXE21865.1"/>
    <property type="molecule type" value="Genomic_DNA"/>
</dbReference>
<keyword evidence="1" id="KW-0614">Plasmid</keyword>
<proteinExistence type="predicted"/>
<organism evidence="1 2">
    <name type="scientific">Runella rosea</name>
    <dbReference type="NCBI Taxonomy" id="2259595"/>
    <lineage>
        <taxon>Bacteria</taxon>
        <taxon>Pseudomonadati</taxon>
        <taxon>Bacteroidota</taxon>
        <taxon>Cytophagia</taxon>
        <taxon>Cytophagales</taxon>
        <taxon>Spirosomataceae</taxon>
        <taxon>Runella</taxon>
    </lineage>
</organism>
<evidence type="ECO:0000313" key="1">
    <source>
        <dbReference type="EMBL" id="AXE21865.1"/>
    </source>
</evidence>
<sequence length="70" mass="8157">MYRTKNSLKMKRLYLTNQDFLPLPRKWREGLVDIVNPFGLTMVLGLPGSGKSYTILKPSLWQFIYEGYTA</sequence>
<dbReference type="AlphaFoldDB" id="A0A344TT94"/>
<evidence type="ECO:0000313" key="2">
    <source>
        <dbReference type="Proteomes" id="UP000251993"/>
    </source>
</evidence>
<protein>
    <submittedName>
        <fullName evidence="1">Uncharacterized protein</fullName>
    </submittedName>
</protein>
<dbReference type="OrthoDB" id="102453at2"/>
<gene>
    <name evidence="1" type="ORF">DR864_28795</name>
</gene>
<dbReference type="Proteomes" id="UP000251993">
    <property type="component" value="Plasmid unnamed2"/>
</dbReference>
<keyword evidence="2" id="KW-1185">Reference proteome</keyword>
<accession>A0A344TT94</accession>